<feature type="transmembrane region" description="Helical" evidence="6">
    <location>
        <begin position="317"/>
        <end position="338"/>
    </location>
</feature>
<dbReference type="AlphaFoldDB" id="A0A177YAX6"/>
<dbReference type="Pfam" id="PF03631">
    <property type="entry name" value="Virul_fac_BrkB"/>
    <property type="match status" value="1"/>
</dbReference>
<dbReference type="GO" id="GO:0005886">
    <property type="term" value="C:plasma membrane"/>
    <property type="evidence" value="ECO:0007669"/>
    <property type="project" value="UniProtKB-SubCell"/>
</dbReference>
<keyword evidence="8" id="KW-1185">Reference proteome</keyword>
<keyword evidence="2" id="KW-1003">Cell membrane</keyword>
<dbReference type="EMBL" id="LVHI01000023">
    <property type="protein sequence ID" value="OAK52643.1"/>
    <property type="molecule type" value="Genomic_DNA"/>
</dbReference>
<keyword evidence="5 6" id="KW-0472">Membrane</keyword>
<evidence type="ECO:0000256" key="2">
    <source>
        <dbReference type="ARBA" id="ARBA00022475"/>
    </source>
</evidence>
<dbReference type="PANTHER" id="PTHR30213">
    <property type="entry name" value="INNER MEMBRANE PROTEIN YHJD"/>
    <property type="match status" value="1"/>
</dbReference>
<comment type="caution">
    <text evidence="7">The sequence shown here is derived from an EMBL/GenBank/DDBJ whole genome shotgun (WGS) entry which is preliminary data.</text>
</comment>
<dbReference type="NCBIfam" id="TIGR00766">
    <property type="entry name" value="inner membrane protein YhjD"/>
    <property type="match status" value="1"/>
</dbReference>
<keyword evidence="3 6" id="KW-0812">Transmembrane</keyword>
<reference evidence="7 8" key="1">
    <citation type="submission" date="2016-03" db="EMBL/GenBank/DDBJ databases">
        <title>Genome sequence of Rhodococcus kyotonensis KB10.</title>
        <authorList>
            <person name="Jeong H."/>
            <person name="Hong C.E."/>
            <person name="Jo S.H."/>
            <person name="Park J.M."/>
        </authorList>
    </citation>
    <scope>NUCLEOTIDE SEQUENCE [LARGE SCALE GENOMIC DNA]</scope>
    <source>
        <strain evidence="7 8">KB10</strain>
    </source>
</reference>
<feature type="transmembrane region" description="Helical" evidence="6">
    <location>
        <begin position="192"/>
        <end position="215"/>
    </location>
</feature>
<dbReference type="NCBIfam" id="TIGR00765">
    <property type="entry name" value="yihY_not_rbn"/>
    <property type="match status" value="1"/>
</dbReference>
<evidence type="ECO:0000256" key="6">
    <source>
        <dbReference type="SAM" id="Phobius"/>
    </source>
</evidence>
<dbReference type="PANTHER" id="PTHR30213:SF1">
    <property type="entry name" value="INNER MEMBRANE PROTEIN YHJD"/>
    <property type="match status" value="1"/>
</dbReference>
<dbReference type="InterPro" id="IPR017039">
    <property type="entry name" value="Virul_fac_BrkB"/>
</dbReference>
<evidence type="ECO:0000313" key="8">
    <source>
        <dbReference type="Proteomes" id="UP000077519"/>
    </source>
</evidence>
<protein>
    <submittedName>
        <fullName evidence="7">Inner membrane protein YhjD</fullName>
    </submittedName>
</protein>
<feature type="transmembrane region" description="Helical" evidence="6">
    <location>
        <begin position="38"/>
        <end position="67"/>
    </location>
</feature>
<feature type="transmembrane region" description="Helical" evidence="6">
    <location>
        <begin position="106"/>
        <end position="129"/>
    </location>
</feature>
<dbReference type="InterPro" id="IPR005274">
    <property type="entry name" value="IM_pro_YhjD"/>
</dbReference>
<evidence type="ECO:0000313" key="7">
    <source>
        <dbReference type="EMBL" id="OAK52643.1"/>
    </source>
</evidence>
<evidence type="ECO:0000256" key="5">
    <source>
        <dbReference type="ARBA" id="ARBA00023136"/>
    </source>
</evidence>
<organism evidence="7 8">
    <name type="scientific">Rhodococcoides kyotonense</name>
    <dbReference type="NCBI Taxonomy" id="398843"/>
    <lineage>
        <taxon>Bacteria</taxon>
        <taxon>Bacillati</taxon>
        <taxon>Actinomycetota</taxon>
        <taxon>Actinomycetes</taxon>
        <taxon>Mycobacteriales</taxon>
        <taxon>Nocardiaceae</taxon>
        <taxon>Rhodococcoides</taxon>
    </lineage>
</organism>
<evidence type="ECO:0000256" key="1">
    <source>
        <dbReference type="ARBA" id="ARBA00004651"/>
    </source>
</evidence>
<comment type="subcellular location">
    <subcellularLocation>
        <location evidence="1">Cell membrane</location>
        <topology evidence="1">Multi-pass membrane protein</topology>
    </subcellularLocation>
</comment>
<feature type="transmembrane region" description="Helical" evidence="6">
    <location>
        <begin position="227"/>
        <end position="249"/>
    </location>
</feature>
<dbReference type="RefSeq" id="WP_068428326.1">
    <property type="nucleotide sequence ID" value="NZ_LVHI01000023.1"/>
</dbReference>
<gene>
    <name evidence="7" type="ORF">A3K89_07510</name>
</gene>
<evidence type="ECO:0000256" key="3">
    <source>
        <dbReference type="ARBA" id="ARBA00022692"/>
    </source>
</evidence>
<feature type="transmembrane region" description="Helical" evidence="6">
    <location>
        <begin position="255"/>
        <end position="272"/>
    </location>
</feature>
<keyword evidence="4 6" id="KW-1133">Transmembrane helix</keyword>
<dbReference type="Proteomes" id="UP000077519">
    <property type="component" value="Unassembled WGS sequence"/>
</dbReference>
<feature type="transmembrane region" description="Helical" evidence="6">
    <location>
        <begin position="150"/>
        <end position="172"/>
    </location>
</feature>
<evidence type="ECO:0000256" key="4">
    <source>
        <dbReference type="ARBA" id="ARBA00022989"/>
    </source>
</evidence>
<name>A0A177YAX6_9NOCA</name>
<accession>A0A177YAX6</accession>
<sequence length="342" mass="36107">MIVVPDFQAILAERRAKWPWFDHTVRAASRYQSQKGDYYAAGMTYFSVLALFPLLMVAFAVAGFVLVGHPEWLDEIRKQITDNIPGSLGDTVNSLVDTAIESRTSVGIIGLLGALYAGLGWVANLRAALTAMWESTHEQGGFLSTKLRDFAALLGLGLAAAVSLGLSALNGSGVMRGILELVKLDNAPGVGVFLRIVSVVLAIVASWLVFTWVISRLPREPVPFRSALKGGLLAAVGFEIFKQIAAIYLASVTSGPAGVVFGPIIGLLVFVFTTSRFILFATAFAATTREALALAFVPPPDSAVIAPRLEVNNGPTVRGGLALVGAGALAVVGLGGFLGRRR</sequence>
<proteinExistence type="predicted"/>